<evidence type="ECO:0000313" key="2">
    <source>
        <dbReference type="Proteomes" id="UP000514509"/>
    </source>
</evidence>
<dbReference type="KEGG" id="add:HUW48_26350"/>
<sequence>MNHPYFSCISREQKAALVRVKGNFLADRLNGEHLVYLFSLDTFFVEIWYRRDNFEIDLVLSFKSATLLEPYLEKVNFDQLIG</sequence>
<evidence type="ECO:0000313" key="1">
    <source>
        <dbReference type="EMBL" id="QMU31334.1"/>
    </source>
</evidence>
<reference evidence="1 2" key="1">
    <citation type="submission" date="2020-08" db="EMBL/GenBank/DDBJ databases">
        <title>Adhaeribacter dokdonensis sp. nov., isolated from the rhizosphere of Elymus tsukushiensis, a plant native to the Dokdo Islands, Republic of Korea.</title>
        <authorList>
            <person name="Ghim S.Y."/>
        </authorList>
    </citation>
    <scope>NUCLEOTIDE SEQUENCE [LARGE SCALE GENOMIC DNA]</scope>
    <source>
        <strain evidence="1 2">KUDC8001</strain>
    </source>
</reference>
<dbReference type="AlphaFoldDB" id="A0A7L7LF68"/>
<organism evidence="1 2">
    <name type="scientific">Adhaeribacter radiodurans</name>
    <dbReference type="NCBI Taxonomy" id="2745197"/>
    <lineage>
        <taxon>Bacteria</taxon>
        <taxon>Pseudomonadati</taxon>
        <taxon>Bacteroidota</taxon>
        <taxon>Cytophagia</taxon>
        <taxon>Cytophagales</taxon>
        <taxon>Hymenobacteraceae</taxon>
        <taxon>Adhaeribacter</taxon>
    </lineage>
</organism>
<dbReference type="RefSeq" id="WP_182413770.1">
    <property type="nucleotide sequence ID" value="NZ_CP055153.1"/>
</dbReference>
<name>A0A7L7LF68_9BACT</name>
<dbReference type="EMBL" id="CP055153">
    <property type="protein sequence ID" value="QMU31334.1"/>
    <property type="molecule type" value="Genomic_DNA"/>
</dbReference>
<protein>
    <submittedName>
        <fullName evidence="1">Uncharacterized protein</fullName>
    </submittedName>
</protein>
<dbReference type="Proteomes" id="UP000514509">
    <property type="component" value="Chromosome"/>
</dbReference>
<keyword evidence="2" id="KW-1185">Reference proteome</keyword>
<proteinExistence type="predicted"/>
<gene>
    <name evidence="1" type="ORF">HUW48_26350</name>
</gene>
<accession>A0A7L7LF68</accession>